<reference evidence="9" key="1">
    <citation type="submission" date="2021-01" db="EMBL/GenBank/DDBJ databases">
        <authorList>
            <person name="Corre E."/>
            <person name="Pelletier E."/>
            <person name="Niang G."/>
            <person name="Scheremetjew M."/>
            <person name="Finn R."/>
            <person name="Kale V."/>
            <person name="Holt S."/>
            <person name="Cochrane G."/>
            <person name="Meng A."/>
            <person name="Brown T."/>
            <person name="Cohen L."/>
        </authorList>
    </citation>
    <scope>NUCLEOTIDE SEQUENCE</scope>
    <source>
        <strain evidence="9">CCMP2078</strain>
    </source>
</reference>
<dbReference type="GO" id="GO:0000045">
    <property type="term" value="P:autophagosome assembly"/>
    <property type="evidence" value="ECO:0007669"/>
    <property type="project" value="TreeGrafter"/>
</dbReference>
<name>A0A7R9UEJ6_9STRA</name>
<gene>
    <name evidence="9" type="ORF">PPYR1160_LOCUS13423</name>
</gene>
<comment type="similarity">
    <text evidence="2">Belongs to the ATG3 family.</text>
</comment>
<evidence type="ECO:0000256" key="6">
    <source>
        <dbReference type="ARBA" id="ARBA00022927"/>
    </source>
</evidence>
<dbReference type="GO" id="GO:0005829">
    <property type="term" value="C:cytosol"/>
    <property type="evidence" value="ECO:0007669"/>
    <property type="project" value="TreeGrafter"/>
</dbReference>
<organism evidence="9">
    <name type="scientific">Pinguiococcus pyrenoidosus</name>
    <dbReference type="NCBI Taxonomy" id="172671"/>
    <lineage>
        <taxon>Eukaryota</taxon>
        <taxon>Sar</taxon>
        <taxon>Stramenopiles</taxon>
        <taxon>Ochrophyta</taxon>
        <taxon>Pinguiophyceae</taxon>
        <taxon>Pinguiochrysidales</taxon>
        <taxon>Pinguiochrysidaceae</taxon>
        <taxon>Pinguiococcus</taxon>
    </lineage>
</organism>
<evidence type="ECO:0000256" key="3">
    <source>
        <dbReference type="ARBA" id="ARBA00022448"/>
    </source>
</evidence>
<evidence type="ECO:0000256" key="4">
    <source>
        <dbReference type="ARBA" id="ARBA00022490"/>
    </source>
</evidence>
<dbReference type="GO" id="GO:0044804">
    <property type="term" value="P:nucleophagy"/>
    <property type="evidence" value="ECO:0007669"/>
    <property type="project" value="TreeGrafter"/>
</dbReference>
<proteinExistence type="inferred from homology"/>
<dbReference type="InterPro" id="IPR007135">
    <property type="entry name" value="Atg3/Atg10"/>
</dbReference>
<keyword evidence="3" id="KW-0813">Transport</keyword>
<dbReference type="GO" id="GO:0015031">
    <property type="term" value="P:protein transport"/>
    <property type="evidence" value="ECO:0007669"/>
    <property type="project" value="UniProtKB-KW"/>
</dbReference>
<dbReference type="GO" id="GO:0019776">
    <property type="term" value="F:Atg8-family ligase activity"/>
    <property type="evidence" value="ECO:0007669"/>
    <property type="project" value="TreeGrafter"/>
</dbReference>
<dbReference type="GO" id="GO:0000407">
    <property type="term" value="C:phagophore assembly site"/>
    <property type="evidence" value="ECO:0007669"/>
    <property type="project" value="TreeGrafter"/>
</dbReference>
<evidence type="ECO:0000256" key="1">
    <source>
        <dbReference type="ARBA" id="ARBA00004496"/>
    </source>
</evidence>
<keyword evidence="4" id="KW-0963">Cytoplasm</keyword>
<evidence type="ECO:0000256" key="8">
    <source>
        <dbReference type="SAM" id="MobiDB-lite"/>
    </source>
</evidence>
<dbReference type="GO" id="GO:0061723">
    <property type="term" value="P:glycophagy"/>
    <property type="evidence" value="ECO:0007669"/>
    <property type="project" value="TreeGrafter"/>
</dbReference>
<evidence type="ECO:0008006" key="10">
    <source>
        <dbReference type="Google" id="ProtNLM"/>
    </source>
</evidence>
<keyword evidence="5" id="KW-0833">Ubl conjugation pathway</keyword>
<dbReference type="AlphaFoldDB" id="A0A7R9UEJ6"/>
<feature type="region of interest" description="Disordered" evidence="8">
    <location>
        <begin position="142"/>
        <end position="161"/>
    </location>
</feature>
<dbReference type="PANTHER" id="PTHR12866">
    <property type="entry name" value="UBIQUITIN-LIKE-CONJUGATING ENZYME ATG3"/>
    <property type="match status" value="1"/>
</dbReference>
<evidence type="ECO:0000313" key="9">
    <source>
        <dbReference type="EMBL" id="CAD8263920.1"/>
    </source>
</evidence>
<accession>A0A7R9UEJ6</accession>
<dbReference type="PANTHER" id="PTHR12866:SF2">
    <property type="entry name" value="UBIQUITIN-LIKE-CONJUGATING ENZYME ATG3"/>
    <property type="match status" value="1"/>
</dbReference>
<feature type="region of interest" description="Disordered" evidence="8">
    <location>
        <begin position="186"/>
        <end position="218"/>
    </location>
</feature>
<sequence length="386" mass="42959">MALLYLKGVRESLWPVLKESQFMEKGVLTPEEFVQAGDALVRNCPTWSWESGDPSRRRHYLPTHKQYLITRGVPSRHRVADMEGQILADEFSQSLDMDSEWMIPAMRIAQGIEAERDVGANGDDEDAEYEDITFGEVEAAVEEAGAPKAKTSGEDEEGTASTSMVNLNFALVDDYMDNAPAPGVAVSAAEGDGEEKAAASTEALPEAVPSGPTKKAEADDNEYCDILDYEDNTLQVDDTTLPSATVMASGGEHIKVEQADDATIRTRRYDVSISYDKYWQSPRIWLFGYNEHGEPLKTEETFEDIISDYRERTVTIDPHPHTGVPHVSIHPCQHAATMKRIVQNIVDGGGDAPRPDQYIFVFLKFIQSVVPTIDYDYTMQVEGRRV</sequence>
<dbReference type="Pfam" id="PF03987">
    <property type="entry name" value="Autophagy_act_C"/>
    <property type="match status" value="1"/>
</dbReference>
<dbReference type="GO" id="GO:0000422">
    <property type="term" value="P:autophagy of mitochondrion"/>
    <property type="evidence" value="ECO:0007669"/>
    <property type="project" value="TreeGrafter"/>
</dbReference>
<dbReference type="Gene3D" id="3.30.1460.50">
    <property type="match status" value="1"/>
</dbReference>
<evidence type="ECO:0000256" key="5">
    <source>
        <dbReference type="ARBA" id="ARBA00022786"/>
    </source>
</evidence>
<keyword evidence="6" id="KW-0653">Protein transport</keyword>
<keyword evidence="7" id="KW-0072">Autophagy</keyword>
<protein>
    <recommendedName>
        <fullName evidence="10">Autophagy-related protein 3</fullName>
    </recommendedName>
</protein>
<evidence type="ECO:0000256" key="2">
    <source>
        <dbReference type="ARBA" id="ARBA00007683"/>
    </source>
</evidence>
<evidence type="ECO:0000256" key="7">
    <source>
        <dbReference type="ARBA" id="ARBA00023006"/>
    </source>
</evidence>
<comment type="subcellular location">
    <subcellularLocation>
        <location evidence="1">Cytoplasm</location>
    </subcellularLocation>
</comment>
<dbReference type="EMBL" id="HBEA01017686">
    <property type="protein sequence ID" value="CAD8263920.1"/>
    <property type="molecule type" value="Transcribed_RNA"/>
</dbReference>